<sequence>MATISHSSLAFTGASASDLFRSSKSHVNGMPLKALGRARFGSKSRGFAVSAKLRKVKKHDYPWPKDPKDVDPNVKGGVLTHLSHFKPLKEKPKPVTLDFEKPLVGLSKKIMDVRKMANDTGLDFSDQIVSLENKYQQFVELHGDRAGYDDPAIVTGIGSMDGRTYMFMGHQKGRNTKENIQRNFGMPTPHGYRKALRMMYYADHHGFPIVTFIDTPGAYADLKSEELGQGEAIAHNLRTMFGLKVPIISIVIGEGGSGGALAIGCANKLLMLENAVFYVASPEACAAILWKSAKASPKAAEKLKITASELCKLQIADGVIPEPLGGAHADPSWTSQQIKIAINESVDELEKMDTQELLKHRNLKFRKIGGFQEGIPIDPKKKVNMKKKEGPIASKTSKEKLEDEVEKLKQQILKAKESSTKPPDAALNVMIQKLKKEVDHEFSEAAKAMGMQEKFATLRAEFSKGNSRDQLMDPILMDKITELKNEFNQGLASAPNYASLKYKLDMLKEFSNAKSLLDSKNKAAKLKQEINKKFEEVICRPDIKEKMEAIKAKLQDSGASSFSDLEDDLKEKLVETKKEIESELIDGLESLGLDVEVVKSKAKELSEQTSFSNFRSKMENLNEEINKKIEDVINSSDLKDMIELLKLEIAKAGKKPDVKSKSKIQALEQQIKQRLSEAINFSELKEKHEELMAEISDATKSPGGLDGGVNNEHAKDDSSKYDESRVEINYLWFYQCVTGEDNTKQMVVVNQVLRAASRPSGQVILQS</sequence>
<comment type="caution">
    <text evidence="1">The sequence shown here is derived from an EMBL/GenBank/DDBJ whole genome shotgun (WGS) entry which is preliminary data.</text>
</comment>
<gene>
    <name evidence="1" type="ORF">KPL71_018064</name>
</gene>
<proteinExistence type="predicted"/>
<name>A0ACB8JX48_CITSI</name>
<evidence type="ECO:0000313" key="2">
    <source>
        <dbReference type="Proteomes" id="UP000829398"/>
    </source>
</evidence>
<reference evidence="2" key="1">
    <citation type="journal article" date="2023" name="Hortic. Res.">
        <title>A chromosome-level phased genome enabling allele-level studies in sweet orange: a case study on citrus Huanglongbing tolerance.</title>
        <authorList>
            <person name="Wu B."/>
            <person name="Yu Q."/>
            <person name="Deng Z."/>
            <person name="Duan Y."/>
            <person name="Luo F."/>
            <person name="Gmitter F. Jr."/>
        </authorList>
    </citation>
    <scope>NUCLEOTIDE SEQUENCE [LARGE SCALE GENOMIC DNA]</scope>
    <source>
        <strain evidence="2">cv. Valencia</strain>
    </source>
</reference>
<evidence type="ECO:0000313" key="1">
    <source>
        <dbReference type="EMBL" id="KAH9736331.1"/>
    </source>
</evidence>
<protein>
    <submittedName>
        <fullName evidence="1">Acetyl-coenzyme A carboxylase carboxyl transferase subunit alpha</fullName>
    </submittedName>
</protein>
<dbReference type="EMBL" id="CM039175">
    <property type="protein sequence ID" value="KAH9736331.1"/>
    <property type="molecule type" value="Genomic_DNA"/>
</dbReference>
<dbReference type="Proteomes" id="UP000829398">
    <property type="component" value="Chromosome 6"/>
</dbReference>
<accession>A0ACB8JX48</accession>
<keyword evidence="2" id="KW-1185">Reference proteome</keyword>
<organism evidence="1 2">
    <name type="scientific">Citrus sinensis</name>
    <name type="common">Sweet orange</name>
    <name type="synonym">Citrus aurantium var. sinensis</name>
    <dbReference type="NCBI Taxonomy" id="2711"/>
    <lineage>
        <taxon>Eukaryota</taxon>
        <taxon>Viridiplantae</taxon>
        <taxon>Streptophyta</taxon>
        <taxon>Embryophyta</taxon>
        <taxon>Tracheophyta</taxon>
        <taxon>Spermatophyta</taxon>
        <taxon>Magnoliopsida</taxon>
        <taxon>eudicotyledons</taxon>
        <taxon>Gunneridae</taxon>
        <taxon>Pentapetalae</taxon>
        <taxon>rosids</taxon>
        <taxon>malvids</taxon>
        <taxon>Sapindales</taxon>
        <taxon>Rutaceae</taxon>
        <taxon>Aurantioideae</taxon>
        <taxon>Citrus</taxon>
    </lineage>
</organism>
<keyword evidence="1" id="KW-0808">Transferase</keyword>